<evidence type="ECO:0000313" key="4">
    <source>
        <dbReference type="Proteomes" id="UP000192596"/>
    </source>
</evidence>
<organism evidence="3 4">
    <name type="scientific">Cryoendolithus antarcticus</name>
    <dbReference type="NCBI Taxonomy" id="1507870"/>
    <lineage>
        <taxon>Eukaryota</taxon>
        <taxon>Fungi</taxon>
        <taxon>Dikarya</taxon>
        <taxon>Ascomycota</taxon>
        <taxon>Pezizomycotina</taxon>
        <taxon>Dothideomycetes</taxon>
        <taxon>Dothideomycetidae</taxon>
        <taxon>Cladosporiales</taxon>
        <taxon>Cladosporiaceae</taxon>
        <taxon>Cryoendolithus</taxon>
    </lineage>
</organism>
<gene>
    <name evidence="3" type="ORF">B0A48_10187</name>
</gene>
<accession>A0A1V8SWJ6</accession>
<dbReference type="PANTHER" id="PTHR28023:SF1">
    <property type="entry name" value="UPF0357 PROTEIN YCL012C"/>
    <property type="match status" value="1"/>
</dbReference>
<name>A0A1V8SWJ6_9PEZI</name>
<protein>
    <submittedName>
        <fullName evidence="3">Uncharacterized protein</fullName>
    </submittedName>
</protein>
<dbReference type="FunCoup" id="A0A1V8SWJ6">
    <property type="interactions" value="2"/>
</dbReference>
<keyword evidence="2" id="KW-0732">Signal</keyword>
<comment type="similarity">
    <text evidence="1">Belongs to the UPF0357 family.</text>
</comment>
<evidence type="ECO:0000256" key="2">
    <source>
        <dbReference type="ARBA" id="ARBA00022729"/>
    </source>
</evidence>
<evidence type="ECO:0000313" key="3">
    <source>
        <dbReference type="EMBL" id="OQO03523.1"/>
    </source>
</evidence>
<comment type="caution">
    <text evidence="3">The sequence shown here is derived from an EMBL/GenBank/DDBJ whole genome shotgun (WGS) entry which is preliminary data.</text>
</comment>
<reference evidence="4" key="1">
    <citation type="submission" date="2017-03" db="EMBL/GenBank/DDBJ databases">
        <title>Genomes of endolithic fungi from Antarctica.</title>
        <authorList>
            <person name="Coleine C."/>
            <person name="Masonjones S."/>
            <person name="Stajich J.E."/>
        </authorList>
    </citation>
    <scope>NUCLEOTIDE SEQUENCE [LARGE SCALE GENOMIC DNA]</scope>
    <source>
        <strain evidence="4">CCFEE 5527</strain>
    </source>
</reference>
<dbReference type="InterPro" id="IPR018559">
    <property type="entry name" value="DUF2015"/>
</dbReference>
<evidence type="ECO:0000256" key="1">
    <source>
        <dbReference type="ARBA" id="ARBA00008325"/>
    </source>
</evidence>
<proteinExistence type="inferred from homology"/>
<dbReference type="Proteomes" id="UP000192596">
    <property type="component" value="Unassembled WGS sequence"/>
</dbReference>
<dbReference type="PANTHER" id="PTHR28023">
    <property type="entry name" value="UPF0357 PROTEIN YCL012C"/>
    <property type="match status" value="1"/>
</dbReference>
<sequence>MAYYLYTLTFLFLLTATVLYFTRPLWLPHAPPIPYLTSPGYIPAPLYDAYDTLMNRLTSARYSSLPTSFAGDAEAGLHSSNFDLSGNIEAEDGRAGLDESAKREVFIVMKRRGVGFDEARRIWVEERFAREGVGRDGRPLDKRAVMFS</sequence>
<dbReference type="EMBL" id="NAJO01000024">
    <property type="protein sequence ID" value="OQO03523.1"/>
    <property type="molecule type" value="Genomic_DNA"/>
</dbReference>
<keyword evidence="4" id="KW-1185">Reference proteome</keyword>
<dbReference type="AlphaFoldDB" id="A0A1V8SWJ6"/>
<dbReference type="InParanoid" id="A0A1V8SWJ6"/>
<dbReference type="Pfam" id="PF09435">
    <property type="entry name" value="DUF2015"/>
    <property type="match status" value="1"/>
</dbReference>
<dbReference type="OrthoDB" id="447314at2759"/>